<dbReference type="Gene3D" id="1.20.1280.50">
    <property type="match status" value="1"/>
</dbReference>
<protein>
    <recommendedName>
        <fullName evidence="3">F-box domain-containing protein</fullName>
    </recommendedName>
</protein>
<organism evidence="1 2">
    <name type="scientific">Somion occarium</name>
    <dbReference type="NCBI Taxonomy" id="3059160"/>
    <lineage>
        <taxon>Eukaryota</taxon>
        <taxon>Fungi</taxon>
        <taxon>Dikarya</taxon>
        <taxon>Basidiomycota</taxon>
        <taxon>Agaricomycotina</taxon>
        <taxon>Agaricomycetes</taxon>
        <taxon>Polyporales</taxon>
        <taxon>Cerrenaceae</taxon>
        <taxon>Somion</taxon>
    </lineage>
</organism>
<proteinExistence type="predicted"/>
<dbReference type="SUPFAM" id="SSF81383">
    <property type="entry name" value="F-box domain"/>
    <property type="match status" value="1"/>
</dbReference>
<gene>
    <name evidence="1" type="ORF">GFSPODELE1_LOCUS2243</name>
</gene>
<evidence type="ECO:0000313" key="1">
    <source>
        <dbReference type="EMBL" id="CAL1698645.1"/>
    </source>
</evidence>
<name>A0ABP1CSJ3_9APHY</name>
<dbReference type="InterPro" id="IPR036047">
    <property type="entry name" value="F-box-like_dom_sf"/>
</dbReference>
<keyword evidence="2" id="KW-1185">Reference proteome</keyword>
<accession>A0ABP1CSJ3</accession>
<dbReference type="Proteomes" id="UP001497453">
    <property type="component" value="Chromosome 10"/>
</dbReference>
<evidence type="ECO:0000313" key="2">
    <source>
        <dbReference type="Proteomes" id="UP001497453"/>
    </source>
</evidence>
<reference evidence="2" key="1">
    <citation type="submission" date="2024-04" db="EMBL/GenBank/DDBJ databases">
        <authorList>
            <person name="Shaw F."/>
            <person name="Minotto A."/>
        </authorList>
    </citation>
    <scope>NUCLEOTIDE SEQUENCE [LARGE SCALE GENOMIC DNA]</scope>
</reference>
<evidence type="ECO:0008006" key="3">
    <source>
        <dbReference type="Google" id="ProtNLM"/>
    </source>
</evidence>
<sequence>MPSDSSPRISSLPPELLIEIFLCHIDLLLKSFHEWDSRPAFWFVVTHVCRYWRDLALACPQLWTLIFARDRLECISAVLERSGDMPLDVHHSDSDKSCLHATLEALHRIRTLIVHLTDNQYTEFMHILPRPAPLLRRLSINTYMIQTDPPRAEHVLSFLNDVPALQDLSTNLYFNEFRHLLPPSLTRLEIPIAPGFMSQVLECLFSLPLLNDLLLRMGDSFDATYNGRPVSLSHLRRLEISGSSVNLVHILSHLEFPSYISIHANHIPPHEQWQIQADLLAIIGRKYYGSAPSASQPAFDHTFHIYEYWLTFVIEAWPYGPHISTLAESSMPQPHLFIQLSSANSKFLLPAIQLHMRLPDVQYMILPAPDGEPRRFISFLNNIIPYLDNMPNLRWLTVQCWHVSWLATLLQCQSSEDCRFPNLKLLGMDALSWTRYYPSNVGPAEEIIAGPRPLFSALESRKKIGRPIELLSLQYCIDVQEDIGQLKEVVTTLDWDGLLEPCPDTSI</sequence>
<dbReference type="EMBL" id="OZ037953">
    <property type="protein sequence ID" value="CAL1698645.1"/>
    <property type="molecule type" value="Genomic_DNA"/>
</dbReference>